<dbReference type="AlphaFoldDB" id="A0AB36R458"/>
<keyword evidence="3" id="KW-0597">Phosphoprotein</keyword>
<comment type="caution">
    <text evidence="9">The sequence shown here is derived from an EMBL/GenBank/DDBJ whole genome shotgun (WGS) entry which is preliminary data.</text>
</comment>
<evidence type="ECO:0000256" key="7">
    <source>
        <dbReference type="ARBA" id="ARBA00022840"/>
    </source>
</evidence>
<evidence type="ECO:0000256" key="1">
    <source>
        <dbReference type="ARBA" id="ARBA00000085"/>
    </source>
</evidence>
<dbReference type="Pfam" id="PF07536">
    <property type="entry name" value="HWE_HK"/>
    <property type="match status" value="1"/>
</dbReference>
<dbReference type="InterPro" id="IPR003018">
    <property type="entry name" value="GAF"/>
</dbReference>
<keyword evidence="10" id="KW-1185">Reference proteome</keyword>
<keyword evidence="6 9" id="KW-0418">Kinase</keyword>
<dbReference type="Gene3D" id="3.30.565.10">
    <property type="entry name" value="Histidine kinase-like ATPase, C-terminal domain"/>
    <property type="match status" value="1"/>
</dbReference>
<evidence type="ECO:0000256" key="4">
    <source>
        <dbReference type="ARBA" id="ARBA00022679"/>
    </source>
</evidence>
<keyword evidence="4" id="KW-0808">Transferase</keyword>
<dbReference type="PANTHER" id="PTHR41523">
    <property type="entry name" value="TWO-COMPONENT SYSTEM SENSOR PROTEIN"/>
    <property type="match status" value="1"/>
</dbReference>
<dbReference type="InterPro" id="IPR035965">
    <property type="entry name" value="PAS-like_dom_sf"/>
</dbReference>
<dbReference type="EMBL" id="NPKI01000032">
    <property type="protein sequence ID" value="PAP99458.1"/>
    <property type="molecule type" value="Genomic_DNA"/>
</dbReference>
<feature type="domain" description="Signal transduction histidine kinase HWE region" evidence="8">
    <location>
        <begin position="319"/>
        <end position="401"/>
    </location>
</feature>
<dbReference type="GO" id="GO:0004673">
    <property type="term" value="F:protein histidine kinase activity"/>
    <property type="evidence" value="ECO:0007669"/>
    <property type="project" value="UniProtKB-EC"/>
</dbReference>
<evidence type="ECO:0000256" key="2">
    <source>
        <dbReference type="ARBA" id="ARBA00012438"/>
    </source>
</evidence>
<evidence type="ECO:0000256" key="5">
    <source>
        <dbReference type="ARBA" id="ARBA00022741"/>
    </source>
</evidence>
<dbReference type="Pfam" id="PF01590">
    <property type="entry name" value="GAF"/>
    <property type="match status" value="1"/>
</dbReference>
<evidence type="ECO:0000256" key="6">
    <source>
        <dbReference type="ARBA" id="ARBA00022777"/>
    </source>
</evidence>
<protein>
    <recommendedName>
        <fullName evidence="2">histidine kinase</fullName>
        <ecNumber evidence="2">2.7.13.3</ecNumber>
    </recommendedName>
</protein>
<dbReference type="RefSeq" id="WP_095487150.1">
    <property type="nucleotide sequence ID" value="NZ_CP088151.1"/>
</dbReference>
<dbReference type="SUPFAM" id="SSF55785">
    <property type="entry name" value="PYP-like sensor domain (PAS domain)"/>
    <property type="match status" value="1"/>
</dbReference>
<proteinExistence type="predicted"/>
<sequence length="510" mass="55469">MDSRVVKKPTLPVDVLGAVGAADRLAVLHGLDAIDTTADPDFDRISALAAAVMQAPIALVTLLGVERQWFKSCVGLDETEAATDTSFCAHAIAAGDEPMVVTDASTDSRFNASPLVTGEHHVRFYAGAVIVVAGARIGTLCVLDRKPRASPSNAKLEQLTALARLAASLFALKDATRNGASAAAALAREEKRRAIALDAASLASWAWDIPTDIIECDVRLSELFDLPRSNRLRARDILAAIDPRDVYQTETHFRDALASGDDYFGEYRVKGFSPPRWLATRGRVIERDGDGKPTLIFGVNYDVTERKLGDERQRLLLRELNHRVKNTLATVQALATQTVRHARQPSEFLEAFSARLQALGAAHSLLSDREWRGIGIRELVQIEVKPFDTAQQPRMTISGADLLLSPDQAVGLGLILHELANNALQYGSLSAAAGKVDLDWKAQGRKGARRLVLTWRESGGPEVASPERHGFGSILIRRSLAKVISSEVTHEFRPEGVFAEISMPLEDLSK</sequence>
<evidence type="ECO:0000259" key="8">
    <source>
        <dbReference type="SMART" id="SM00911"/>
    </source>
</evidence>
<dbReference type="Gene3D" id="3.30.450.20">
    <property type="entry name" value="PAS domain"/>
    <property type="match status" value="1"/>
</dbReference>
<dbReference type="InterPro" id="IPR011102">
    <property type="entry name" value="Sig_transdc_His_kinase_HWE"/>
</dbReference>
<dbReference type="Gene3D" id="2.10.70.100">
    <property type="match status" value="1"/>
</dbReference>
<dbReference type="EC" id="2.7.13.3" evidence="2"/>
<name>A0AB36R458_9HYPH</name>
<evidence type="ECO:0000313" key="10">
    <source>
        <dbReference type="Proteomes" id="UP000216215"/>
    </source>
</evidence>
<dbReference type="InterPro" id="IPR036890">
    <property type="entry name" value="HATPase_C_sf"/>
</dbReference>
<dbReference type="Pfam" id="PF08447">
    <property type="entry name" value="PAS_3"/>
    <property type="match status" value="1"/>
</dbReference>
<dbReference type="SMART" id="SM00911">
    <property type="entry name" value="HWE_HK"/>
    <property type="match status" value="1"/>
</dbReference>
<comment type="catalytic activity">
    <reaction evidence="1">
        <text>ATP + protein L-histidine = ADP + protein N-phospho-L-histidine.</text>
        <dbReference type="EC" id="2.7.13.3"/>
    </reaction>
</comment>
<evidence type="ECO:0000313" key="9">
    <source>
        <dbReference type="EMBL" id="PAP99458.1"/>
    </source>
</evidence>
<accession>A0AB36R458</accession>
<evidence type="ECO:0000256" key="3">
    <source>
        <dbReference type="ARBA" id="ARBA00022553"/>
    </source>
</evidence>
<dbReference type="Gene3D" id="3.30.450.40">
    <property type="match status" value="1"/>
</dbReference>
<dbReference type="GO" id="GO:0005524">
    <property type="term" value="F:ATP binding"/>
    <property type="evidence" value="ECO:0007669"/>
    <property type="project" value="UniProtKB-KW"/>
</dbReference>
<dbReference type="InterPro" id="IPR029016">
    <property type="entry name" value="GAF-like_dom_sf"/>
</dbReference>
<dbReference type="PANTHER" id="PTHR41523:SF7">
    <property type="entry name" value="HISTIDINE KINASE"/>
    <property type="match status" value="1"/>
</dbReference>
<dbReference type="SUPFAM" id="SSF55781">
    <property type="entry name" value="GAF domain-like"/>
    <property type="match status" value="1"/>
</dbReference>
<gene>
    <name evidence="9" type="ORF">CIT25_23960</name>
</gene>
<dbReference type="InterPro" id="IPR013655">
    <property type="entry name" value="PAS_fold_3"/>
</dbReference>
<dbReference type="Proteomes" id="UP000216215">
    <property type="component" value="Unassembled WGS sequence"/>
</dbReference>
<keyword evidence="7" id="KW-0067">ATP-binding</keyword>
<keyword evidence="5" id="KW-0547">Nucleotide-binding</keyword>
<reference evidence="10" key="1">
    <citation type="submission" date="2017-08" db="EMBL/GenBank/DDBJ databases">
        <title>Mesorhizobium wenxinae sp. nov., a novel rhizobial species isolated from root nodules of chickpea (Cicer arietinum L.).</title>
        <authorList>
            <person name="Zhang J."/>
        </authorList>
    </citation>
    <scope>NUCLEOTIDE SEQUENCE [LARGE SCALE GENOMIC DNA]</scope>
    <source>
        <strain evidence="10">USDA 3392</strain>
    </source>
</reference>
<organism evidence="9 10">
    <name type="scientific">Mesorhizobium mediterraneum</name>
    <dbReference type="NCBI Taxonomy" id="43617"/>
    <lineage>
        <taxon>Bacteria</taxon>
        <taxon>Pseudomonadati</taxon>
        <taxon>Pseudomonadota</taxon>
        <taxon>Alphaproteobacteria</taxon>
        <taxon>Hyphomicrobiales</taxon>
        <taxon>Phyllobacteriaceae</taxon>
        <taxon>Mesorhizobium</taxon>
    </lineage>
</organism>